<name>A0AAD4QRI6_9BILA</name>
<protein>
    <submittedName>
        <fullName evidence="1">Uncharacterized protein</fullName>
    </submittedName>
</protein>
<evidence type="ECO:0000313" key="1">
    <source>
        <dbReference type="EMBL" id="KAI1692662.1"/>
    </source>
</evidence>
<gene>
    <name evidence="1" type="ORF">DdX_21136</name>
</gene>
<evidence type="ECO:0000313" key="2">
    <source>
        <dbReference type="Proteomes" id="UP001201812"/>
    </source>
</evidence>
<dbReference type="EMBL" id="JAKKPZ010000730">
    <property type="protein sequence ID" value="KAI1692662.1"/>
    <property type="molecule type" value="Genomic_DNA"/>
</dbReference>
<proteinExistence type="predicted"/>
<dbReference type="AlphaFoldDB" id="A0AAD4QRI6"/>
<reference evidence="1" key="1">
    <citation type="submission" date="2022-01" db="EMBL/GenBank/DDBJ databases">
        <title>Genome Sequence Resource for Two Populations of Ditylenchus destructor, the Migratory Endoparasitic Phytonematode.</title>
        <authorList>
            <person name="Zhang H."/>
            <person name="Lin R."/>
            <person name="Xie B."/>
        </authorList>
    </citation>
    <scope>NUCLEOTIDE SEQUENCE</scope>
    <source>
        <strain evidence="1">BazhouSP</strain>
    </source>
</reference>
<sequence length="332" mass="38824">MDNGTMVEAFKFLNYYQLAKNSLVSKRYWNLIRTHRHKLALLYVDHIYMNSYVANQQPSVIKMFNEVLSTEEYNKWIVRNGYSKQVPFEVRIAEKESTENVRDIYVFRAEVYPDPNNSQAIATSVFNTYVELKDENWPLFQHFIRLITDPAIYIRSLSLYSLKGVFNLLAGAMNPDRDRLQCKRLDIRFNDDTQKFIGWIKDHVRCDEFEIDVDNDSNYDEELLDLFLTGAPCAPSIYVMDYYPSKKFIGLKNRDEYQVVESIRGCIEDRGTAKELKRNFAEFIAEEELDEEGSGSRQVVGFINHNIEKKLTLCASNGAFRFMSFSINITNL</sequence>
<accession>A0AAD4QRI6</accession>
<comment type="caution">
    <text evidence="1">The sequence shown here is derived from an EMBL/GenBank/DDBJ whole genome shotgun (WGS) entry which is preliminary data.</text>
</comment>
<organism evidence="1 2">
    <name type="scientific">Ditylenchus destructor</name>
    <dbReference type="NCBI Taxonomy" id="166010"/>
    <lineage>
        <taxon>Eukaryota</taxon>
        <taxon>Metazoa</taxon>
        <taxon>Ecdysozoa</taxon>
        <taxon>Nematoda</taxon>
        <taxon>Chromadorea</taxon>
        <taxon>Rhabditida</taxon>
        <taxon>Tylenchina</taxon>
        <taxon>Tylenchomorpha</taxon>
        <taxon>Sphaerularioidea</taxon>
        <taxon>Anguinidae</taxon>
        <taxon>Anguininae</taxon>
        <taxon>Ditylenchus</taxon>
    </lineage>
</organism>
<keyword evidence="2" id="KW-1185">Reference proteome</keyword>
<dbReference type="Proteomes" id="UP001201812">
    <property type="component" value="Unassembled WGS sequence"/>
</dbReference>